<evidence type="ECO:0000313" key="2">
    <source>
        <dbReference type="Proteomes" id="UP000634136"/>
    </source>
</evidence>
<keyword evidence="2" id="KW-1185">Reference proteome</keyword>
<sequence length="88" mass="9653">MHTNLGKICEEHFSQVAATRENIAYVREGNGCSQRTPITSTFATEIAIVSKKLDSLTTRNSQALHLSVVAANCGYCNSLINFTRSYPT</sequence>
<dbReference type="Proteomes" id="UP000634136">
    <property type="component" value="Unassembled WGS sequence"/>
</dbReference>
<proteinExistence type="predicted"/>
<name>A0A834WML6_9FABA</name>
<comment type="caution">
    <text evidence="1">The sequence shown here is derived from an EMBL/GenBank/DDBJ whole genome shotgun (WGS) entry which is preliminary data.</text>
</comment>
<dbReference type="EMBL" id="JAAIUW010000006">
    <property type="protein sequence ID" value="KAF7826443.1"/>
    <property type="molecule type" value="Genomic_DNA"/>
</dbReference>
<dbReference type="AlphaFoldDB" id="A0A834WML6"/>
<gene>
    <name evidence="1" type="ORF">G2W53_017607</name>
</gene>
<accession>A0A834WML6</accession>
<reference evidence="1" key="1">
    <citation type="submission" date="2020-09" db="EMBL/GenBank/DDBJ databases">
        <title>Genome-Enabled Discovery of Anthraquinone Biosynthesis in Senna tora.</title>
        <authorList>
            <person name="Kang S.-H."/>
            <person name="Pandey R.P."/>
            <person name="Lee C.-M."/>
            <person name="Sim J.-S."/>
            <person name="Jeong J.-T."/>
            <person name="Choi B.-S."/>
            <person name="Jung M."/>
            <person name="Ginzburg D."/>
            <person name="Zhao K."/>
            <person name="Won S.Y."/>
            <person name="Oh T.-J."/>
            <person name="Yu Y."/>
            <person name="Kim N.-H."/>
            <person name="Lee O.R."/>
            <person name="Lee T.-H."/>
            <person name="Bashyal P."/>
            <person name="Kim T.-S."/>
            <person name="Lee W.-H."/>
            <person name="Kawkins C."/>
            <person name="Kim C.-K."/>
            <person name="Kim J.S."/>
            <person name="Ahn B.O."/>
            <person name="Rhee S.Y."/>
            <person name="Sohng J.K."/>
        </authorList>
    </citation>
    <scope>NUCLEOTIDE SEQUENCE</scope>
    <source>
        <tissue evidence="1">Leaf</tissue>
    </source>
</reference>
<protein>
    <submittedName>
        <fullName evidence="1">Uncharacterized protein</fullName>
    </submittedName>
</protein>
<evidence type="ECO:0000313" key="1">
    <source>
        <dbReference type="EMBL" id="KAF7826443.1"/>
    </source>
</evidence>
<organism evidence="1 2">
    <name type="scientific">Senna tora</name>
    <dbReference type="NCBI Taxonomy" id="362788"/>
    <lineage>
        <taxon>Eukaryota</taxon>
        <taxon>Viridiplantae</taxon>
        <taxon>Streptophyta</taxon>
        <taxon>Embryophyta</taxon>
        <taxon>Tracheophyta</taxon>
        <taxon>Spermatophyta</taxon>
        <taxon>Magnoliopsida</taxon>
        <taxon>eudicotyledons</taxon>
        <taxon>Gunneridae</taxon>
        <taxon>Pentapetalae</taxon>
        <taxon>rosids</taxon>
        <taxon>fabids</taxon>
        <taxon>Fabales</taxon>
        <taxon>Fabaceae</taxon>
        <taxon>Caesalpinioideae</taxon>
        <taxon>Cassia clade</taxon>
        <taxon>Senna</taxon>
    </lineage>
</organism>